<accession>A0ABN9DTB0</accession>
<dbReference type="EMBL" id="CATNWA010014726">
    <property type="protein sequence ID" value="CAI9575209.1"/>
    <property type="molecule type" value="Genomic_DNA"/>
</dbReference>
<reference evidence="1" key="1">
    <citation type="submission" date="2023-05" db="EMBL/GenBank/DDBJ databases">
        <authorList>
            <person name="Stuckert A."/>
        </authorList>
    </citation>
    <scope>NUCLEOTIDE SEQUENCE</scope>
</reference>
<feature type="non-terminal residue" evidence="1">
    <location>
        <position position="62"/>
    </location>
</feature>
<evidence type="ECO:0000313" key="2">
    <source>
        <dbReference type="Proteomes" id="UP001162483"/>
    </source>
</evidence>
<proteinExistence type="predicted"/>
<dbReference type="Proteomes" id="UP001162483">
    <property type="component" value="Unassembled WGS sequence"/>
</dbReference>
<protein>
    <submittedName>
        <fullName evidence="1">Uncharacterized protein</fullName>
    </submittedName>
</protein>
<sequence>MSCQSAPGYAWIATCILDCNRFCYVLLLMKRLGPRNAYEFNGFFEYGQGHRSPTIPYCPGAP</sequence>
<evidence type="ECO:0000313" key="1">
    <source>
        <dbReference type="EMBL" id="CAI9575209.1"/>
    </source>
</evidence>
<keyword evidence="2" id="KW-1185">Reference proteome</keyword>
<organism evidence="1 2">
    <name type="scientific">Staurois parvus</name>
    <dbReference type="NCBI Taxonomy" id="386267"/>
    <lineage>
        <taxon>Eukaryota</taxon>
        <taxon>Metazoa</taxon>
        <taxon>Chordata</taxon>
        <taxon>Craniata</taxon>
        <taxon>Vertebrata</taxon>
        <taxon>Euteleostomi</taxon>
        <taxon>Amphibia</taxon>
        <taxon>Batrachia</taxon>
        <taxon>Anura</taxon>
        <taxon>Neobatrachia</taxon>
        <taxon>Ranoidea</taxon>
        <taxon>Ranidae</taxon>
        <taxon>Staurois</taxon>
    </lineage>
</organism>
<name>A0ABN9DTB0_9NEOB</name>
<comment type="caution">
    <text evidence="1">The sequence shown here is derived from an EMBL/GenBank/DDBJ whole genome shotgun (WGS) entry which is preliminary data.</text>
</comment>
<gene>
    <name evidence="1" type="ORF">SPARVUS_LOCUS8151235</name>
</gene>